<name>A0ACB9FBN5_CICIN</name>
<dbReference type="Proteomes" id="UP001055811">
    <property type="component" value="Linkage Group LG03"/>
</dbReference>
<protein>
    <submittedName>
        <fullName evidence="1">Uncharacterized protein</fullName>
    </submittedName>
</protein>
<evidence type="ECO:0000313" key="1">
    <source>
        <dbReference type="EMBL" id="KAI3768241.1"/>
    </source>
</evidence>
<proteinExistence type="predicted"/>
<reference evidence="1 2" key="2">
    <citation type="journal article" date="2022" name="Mol. Ecol. Resour.">
        <title>The genomes of chicory, endive, great burdock and yacon provide insights into Asteraceae paleo-polyploidization history and plant inulin production.</title>
        <authorList>
            <person name="Fan W."/>
            <person name="Wang S."/>
            <person name="Wang H."/>
            <person name="Wang A."/>
            <person name="Jiang F."/>
            <person name="Liu H."/>
            <person name="Zhao H."/>
            <person name="Xu D."/>
            <person name="Zhang Y."/>
        </authorList>
    </citation>
    <scope>NUCLEOTIDE SEQUENCE [LARGE SCALE GENOMIC DNA]</scope>
    <source>
        <strain evidence="2">cv. Punajuju</strain>
        <tissue evidence="1">Leaves</tissue>
    </source>
</reference>
<sequence>MSVNSGPVFCKVGNSITTGNKVASLGKLLVSSNPFRFTLNRARQMLNPKTAEIRVIRFRSDYGCLGPNRPSSQVPRWIVVVMPGCKFGGETSGDGRVEPNELGTFTRDECEGVFVGSEFWS</sequence>
<comment type="caution">
    <text evidence="1">The sequence shown here is derived from an EMBL/GenBank/DDBJ whole genome shotgun (WGS) entry which is preliminary data.</text>
</comment>
<gene>
    <name evidence="1" type="ORF">L2E82_18762</name>
</gene>
<keyword evidence="2" id="KW-1185">Reference proteome</keyword>
<organism evidence="1 2">
    <name type="scientific">Cichorium intybus</name>
    <name type="common">Chicory</name>
    <dbReference type="NCBI Taxonomy" id="13427"/>
    <lineage>
        <taxon>Eukaryota</taxon>
        <taxon>Viridiplantae</taxon>
        <taxon>Streptophyta</taxon>
        <taxon>Embryophyta</taxon>
        <taxon>Tracheophyta</taxon>
        <taxon>Spermatophyta</taxon>
        <taxon>Magnoliopsida</taxon>
        <taxon>eudicotyledons</taxon>
        <taxon>Gunneridae</taxon>
        <taxon>Pentapetalae</taxon>
        <taxon>asterids</taxon>
        <taxon>campanulids</taxon>
        <taxon>Asterales</taxon>
        <taxon>Asteraceae</taxon>
        <taxon>Cichorioideae</taxon>
        <taxon>Cichorieae</taxon>
        <taxon>Cichoriinae</taxon>
        <taxon>Cichorium</taxon>
    </lineage>
</organism>
<reference evidence="2" key="1">
    <citation type="journal article" date="2022" name="Mol. Ecol. Resour.">
        <title>The genomes of chicory, endive, great burdock and yacon provide insights into Asteraceae palaeo-polyploidization history and plant inulin production.</title>
        <authorList>
            <person name="Fan W."/>
            <person name="Wang S."/>
            <person name="Wang H."/>
            <person name="Wang A."/>
            <person name="Jiang F."/>
            <person name="Liu H."/>
            <person name="Zhao H."/>
            <person name="Xu D."/>
            <person name="Zhang Y."/>
        </authorList>
    </citation>
    <scope>NUCLEOTIDE SEQUENCE [LARGE SCALE GENOMIC DNA]</scope>
    <source>
        <strain evidence="2">cv. Punajuju</strain>
    </source>
</reference>
<accession>A0ACB9FBN5</accession>
<evidence type="ECO:0000313" key="2">
    <source>
        <dbReference type="Proteomes" id="UP001055811"/>
    </source>
</evidence>
<dbReference type="EMBL" id="CM042011">
    <property type="protein sequence ID" value="KAI3768241.1"/>
    <property type="molecule type" value="Genomic_DNA"/>
</dbReference>